<dbReference type="Gene3D" id="3.40.190.10">
    <property type="entry name" value="Periplasmic binding protein-like II"/>
    <property type="match status" value="1"/>
</dbReference>
<comment type="caution">
    <text evidence="7">The sequence shown here is derived from an EMBL/GenBank/DDBJ whole genome shotgun (WGS) entry which is preliminary data.</text>
</comment>
<feature type="domain" description="Solute-binding protein family 5" evidence="6">
    <location>
        <begin position="86"/>
        <end position="474"/>
    </location>
</feature>
<dbReference type="Gene3D" id="3.90.76.10">
    <property type="entry name" value="Dipeptide-binding Protein, Domain 1"/>
    <property type="match status" value="1"/>
</dbReference>
<keyword evidence="8" id="KW-1185">Reference proteome</keyword>
<evidence type="ECO:0000256" key="4">
    <source>
        <dbReference type="ARBA" id="ARBA00022729"/>
    </source>
</evidence>
<dbReference type="EMBL" id="VUOC01000004">
    <property type="protein sequence ID" value="KAA2238523.1"/>
    <property type="molecule type" value="Genomic_DNA"/>
</dbReference>
<evidence type="ECO:0000256" key="3">
    <source>
        <dbReference type="ARBA" id="ARBA00022448"/>
    </source>
</evidence>
<dbReference type="Gene3D" id="3.10.105.10">
    <property type="entry name" value="Dipeptide-binding Protein, Domain 3"/>
    <property type="match status" value="1"/>
</dbReference>
<dbReference type="PIRSF" id="PIRSF002741">
    <property type="entry name" value="MppA"/>
    <property type="match status" value="1"/>
</dbReference>
<dbReference type="PANTHER" id="PTHR30290:SF10">
    <property type="entry name" value="PERIPLASMIC OLIGOPEPTIDE-BINDING PROTEIN-RELATED"/>
    <property type="match status" value="1"/>
</dbReference>
<keyword evidence="5" id="KW-1133">Transmembrane helix</keyword>
<dbReference type="SUPFAM" id="SSF53850">
    <property type="entry name" value="Periplasmic binding protein-like II"/>
    <property type="match status" value="1"/>
</dbReference>
<dbReference type="GO" id="GO:0043190">
    <property type="term" value="C:ATP-binding cassette (ABC) transporter complex"/>
    <property type="evidence" value="ECO:0007669"/>
    <property type="project" value="InterPro"/>
</dbReference>
<reference evidence="7 8" key="2">
    <citation type="submission" date="2019-09" db="EMBL/GenBank/DDBJ databases">
        <authorList>
            <person name="Jin C."/>
        </authorList>
    </citation>
    <scope>NUCLEOTIDE SEQUENCE [LARGE SCALE GENOMIC DNA]</scope>
    <source>
        <strain evidence="7 8">BN140078</strain>
    </source>
</reference>
<organism evidence="7 8">
    <name type="scientific">Chitinophaga agrisoli</name>
    <dbReference type="NCBI Taxonomy" id="2607653"/>
    <lineage>
        <taxon>Bacteria</taxon>
        <taxon>Pseudomonadati</taxon>
        <taxon>Bacteroidota</taxon>
        <taxon>Chitinophagia</taxon>
        <taxon>Chitinophagales</taxon>
        <taxon>Chitinophagaceae</taxon>
        <taxon>Chitinophaga</taxon>
    </lineage>
</organism>
<keyword evidence="4" id="KW-0732">Signal</keyword>
<comment type="similarity">
    <text evidence="2">Belongs to the bacterial solute-binding protein 5 family.</text>
</comment>
<sequence length="556" mass="63610">MTANKRESPGLIVFLRGYSVVFIYGVLWLCLSGCQRTARQDQQVFRFNHTDGLSSLDPAFAKSQAIIWAVHLVYNTLVEPDTQMVIRPSLATRWEESADHLTYTFYLRKDVYFHDNEAFTGGKGRQMTARDVVYSFRRIMDPATASPGAWIFNGKVDPEKGFRALNDSVFQLTLLQPFHPILGILSMQYCSIVPHEVVEKYGADFRRHPCGTGPFQFFVWDEGQALILHRHPRYFEKDSDGHSLPYLDAVKMTFLDNKATEFLLFRQGQLDFMNDLDASFKDEVLTKTGQLKKEWAGKMVLAKSPYLNVEYLGFLLDSSKTPVQQSPTRLKKIRLAINYGFDRVKMMTYLRNSIGTPANAGFVPRGLPSFDADKVKGYNYNPTLARQLLQEAGFPEGKGLPVIRLLTIPMYADLANYIAAQLQEVGIRIQVEVIQKSLLLEQTAKSAAVFFRSTWIADYPDAESYLAFFYGGNPAPPNYTRYANPAFDRLYEQSLLETNDSLRYELYRQMDRMVVADAPLVPVFYDEAIHFIQPYVHGLRDNGLNILELRWAKIER</sequence>
<dbReference type="InterPro" id="IPR039424">
    <property type="entry name" value="SBP_5"/>
</dbReference>
<proteinExistence type="inferred from homology"/>
<dbReference type="GO" id="GO:0030288">
    <property type="term" value="C:outer membrane-bounded periplasmic space"/>
    <property type="evidence" value="ECO:0007669"/>
    <property type="project" value="UniProtKB-ARBA"/>
</dbReference>
<protein>
    <submittedName>
        <fullName evidence="7">ABC transporter substrate-binding protein</fullName>
    </submittedName>
</protein>
<evidence type="ECO:0000256" key="5">
    <source>
        <dbReference type="SAM" id="Phobius"/>
    </source>
</evidence>
<dbReference type="AlphaFoldDB" id="A0A5B2VG50"/>
<name>A0A5B2VG50_9BACT</name>
<gene>
    <name evidence="7" type="ORF">F0L74_20070</name>
</gene>
<dbReference type="GO" id="GO:0015833">
    <property type="term" value="P:peptide transport"/>
    <property type="evidence" value="ECO:0007669"/>
    <property type="project" value="TreeGrafter"/>
</dbReference>
<dbReference type="RefSeq" id="WP_149839703.1">
    <property type="nucleotide sequence ID" value="NZ_VUOC01000004.1"/>
</dbReference>
<evidence type="ECO:0000313" key="7">
    <source>
        <dbReference type="EMBL" id="KAA2238523.1"/>
    </source>
</evidence>
<reference evidence="7 8" key="1">
    <citation type="submission" date="2019-09" db="EMBL/GenBank/DDBJ databases">
        <title>Chitinophaga ginsengihumi sp. nov., isolated from soil of ginseng rhizosphere.</title>
        <authorList>
            <person name="Lee J."/>
        </authorList>
    </citation>
    <scope>NUCLEOTIDE SEQUENCE [LARGE SCALE GENOMIC DNA]</scope>
    <source>
        <strain evidence="7 8">BN140078</strain>
    </source>
</reference>
<dbReference type="Pfam" id="PF00496">
    <property type="entry name" value="SBP_bac_5"/>
    <property type="match status" value="1"/>
</dbReference>
<accession>A0A5B2VG50</accession>
<dbReference type="InterPro" id="IPR030678">
    <property type="entry name" value="Peptide/Ni-bd"/>
</dbReference>
<keyword evidence="5" id="KW-0472">Membrane</keyword>
<evidence type="ECO:0000259" key="6">
    <source>
        <dbReference type="Pfam" id="PF00496"/>
    </source>
</evidence>
<dbReference type="GO" id="GO:1904680">
    <property type="term" value="F:peptide transmembrane transporter activity"/>
    <property type="evidence" value="ECO:0007669"/>
    <property type="project" value="TreeGrafter"/>
</dbReference>
<dbReference type="CDD" id="cd00995">
    <property type="entry name" value="PBP2_NikA_DppA_OppA_like"/>
    <property type="match status" value="1"/>
</dbReference>
<keyword evidence="5" id="KW-0812">Transmembrane</keyword>
<comment type="subcellular location">
    <subcellularLocation>
        <location evidence="1">Cell envelope</location>
    </subcellularLocation>
</comment>
<keyword evidence="3" id="KW-0813">Transport</keyword>
<evidence type="ECO:0000256" key="1">
    <source>
        <dbReference type="ARBA" id="ARBA00004196"/>
    </source>
</evidence>
<dbReference type="InterPro" id="IPR000914">
    <property type="entry name" value="SBP_5_dom"/>
</dbReference>
<evidence type="ECO:0000256" key="2">
    <source>
        <dbReference type="ARBA" id="ARBA00005695"/>
    </source>
</evidence>
<feature type="transmembrane region" description="Helical" evidence="5">
    <location>
        <begin position="12"/>
        <end position="29"/>
    </location>
</feature>
<dbReference type="PANTHER" id="PTHR30290">
    <property type="entry name" value="PERIPLASMIC BINDING COMPONENT OF ABC TRANSPORTER"/>
    <property type="match status" value="1"/>
</dbReference>
<dbReference type="Proteomes" id="UP000324611">
    <property type="component" value="Unassembled WGS sequence"/>
</dbReference>
<evidence type="ECO:0000313" key="8">
    <source>
        <dbReference type="Proteomes" id="UP000324611"/>
    </source>
</evidence>